<dbReference type="KEGG" id="hsc:HVS_08370"/>
<dbReference type="GO" id="GO:0006260">
    <property type="term" value="P:DNA replication"/>
    <property type="evidence" value="ECO:0007669"/>
    <property type="project" value="UniProtKB-UniRule"/>
</dbReference>
<dbReference type="EMBL" id="NEMB01000003">
    <property type="protein sequence ID" value="PQQ67492.1"/>
    <property type="molecule type" value="Genomic_DNA"/>
</dbReference>
<dbReference type="InterPro" id="IPR005234">
    <property type="entry name" value="ScpB_csome_segregation"/>
</dbReference>
<evidence type="ECO:0000256" key="2">
    <source>
        <dbReference type="ARBA" id="ARBA00022618"/>
    </source>
</evidence>
<sequence length="218" mass="25008">MNLKKYQQIIEGLLFAAGDRVSIEKICEVIGTDKKTARLVLNNMIVNYDSDPSRGITIREINKGYQMCSKPELYQYIKILFEPRQKSGLSQAALETLAIIAFNRPITKARIEKIRGVNSDSSIEKLLEKNLIRECGRLDAPGRPLLYETTEEFFRCFGFKSDSDLPIFEFNEIKQKDAEQTYEDVQVNANPNTSVNEQVNTDEQGNKDDRENKDENEK</sequence>
<dbReference type="NCBIfam" id="TIGR00281">
    <property type="entry name" value="SMC-Scp complex subunit ScpB"/>
    <property type="match status" value="1"/>
</dbReference>
<keyword evidence="2 5" id="KW-0132">Cell division</keyword>
<evidence type="ECO:0000256" key="5">
    <source>
        <dbReference type="HAMAP-Rule" id="MF_01804"/>
    </source>
</evidence>
<evidence type="ECO:0000313" key="10">
    <source>
        <dbReference type="Proteomes" id="UP000239720"/>
    </source>
</evidence>
<dbReference type="Gene3D" id="1.10.10.10">
    <property type="entry name" value="Winged helix-like DNA-binding domain superfamily/Winged helix DNA-binding domain"/>
    <property type="match status" value="2"/>
</dbReference>
<protein>
    <recommendedName>
        <fullName evidence="5">Segregation and condensation protein B</fullName>
    </recommendedName>
</protein>
<evidence type="ECO:0000313" key="7">
    <source>
        <dbReference type="EMBL" id="AUG57582.1"/>
    </source>
</evidence>
<name>A0A2K9E1D7_9FIRM</name>
<feature type="compositionally biased region" description="Polar residues" evidence="6">
    <location>
        <begin position="187"/>
        <end position="203"/>
    </location>
</feature>
<evidence type="ECO:0000313" key="9">
    <source>
        <dbReference type="Proteomes" id="UP000233534"/>
    </source>
</evidence>
<dbReference type="AlphaFoldDB" id="A0A2K9E1D7"/>
<comment type="function">
    <text evidence="5">Participates in chromosomal partition during cell division. May act via the formation of a condensin-like complex containing Smc and ScpA that pull DNA away from mid-cell into both cell halves.</text>
</comment>
<gene>
    <name evidence="5 7" type="primary">scpB</name>
    <name evidence="8" type="ORF">B9R14_12535</name>
    <name evidence="7" type="ORF">HVS_08370</name>
</gene>
<dbReference type="SUPFAM" id="SSF46785">
    <property type="entry name" value="Winged helix' DNA-binding domain"/>
    <property type="match status" value="2"/>
</dbReference>
<dbReference type="GO" id="GO:0005737">
    <property type="term" value="C:cytoplasm"/>
    <property type="evidence" value="ECO:0007669"/>
    <property type="project" value="UniProtKB-SubCell"/>
</dbReference>
<dbReference type="Pfam" id="PF04079">
    <property type="entry name" value="SMC_ScpB"/>
    <property type="match status" value="1"/>
</dbReference>
<evidence type="ECO:0000256" key="3">
    <source>
        <dbReference type="ARBA" id="ARBA00022829"/>
    </source>
</evidence>
<keyword evidence="9" id="KW-1185">Reference proteome</keyword>
<dbReference type="PANTHER" id="PTHR34298:SF2">
    <property type="entry name" value="SEGREGATION AND CONDENSATION PROTEIN B"/>
    <property type="match status" value="1"/>
</dbReference>
<keyword evidence="1 5" id="KW-0963">Cytoplasm</keyword>
<dbReference type="InterPro" id="IPR036388">
    <property type="entry name" value="WH-like_DNA-bd_sf"/>
</dbReference>
<dbReference type="GO" id="GO:0051301">
    <property type="term" value="P:cell division"/>
    <property type="evidence" value="ECO:0007669"/>
    <property type="project" value="UniProtKB-KW"/>
</dbReference>
<accession>A0A2K9E1D7</accession>
<comment type="subcellular location">
    <subcellularLocation>
        <location evidence="5">Cytoplasm</location>
    </subcellularLocation>
    <text evidence="5">Associated with two foci at the outer edges of the nucleoid region in young cells, and at four foci within both cell halves in older cells.</text>
</comment>
<keyword evidence="4 5" id="KW-0131">Cell cycle</keyword>
<dbReference type="Proteomes" id="UP000233534">
    <property type="component" value="Chromosome"/>
</dbReference>
<comment type="subunit">
    <text evidence="5">Homodimer. Homodimerization may be required to stabilize the binding of ScpA to the Smc head domains. Component of a cohesin-like complex composed of ScpA, ScpB and the Smc homodimer, in which ScpA and ScpB bind to the head domain of Smc. The presence of the three proteins is required for the association of the complex with DNA.</text>
</comment>
<dbReference type="EMBL" id="CP025197">
    <property type="protein sequence ID" value="AUG57582.1"/>
    <property type="molecule type" value="Genomic_DNA"/>
</dbReference>
<organism evidence="7 9">
    <name type="scientific">Acetivibrio saccincola</name>
    <dbReference type="NCBI Taxonomy" id="1677857"/>
    <lineage>
        <taxon>Bacteria</taxon>
        <taxon>Bacillati</taxon>
        <taxon>Bacillota</taxon>
        <taxon>Clostridia</taxon>
        <taxon>Eubacteriales</taxon>
        <taxon>Oscillospiraceae</taxon>
        <taxon>Acetivibrio</taxon>
    </lineage>
</organism>
<dbReference type="OrthoDB" id="9806226at2"/>
<dbReference type="Proteomes" id="UP000239720">
    <property type="component" value="Unassembled WGS sequence"/>
</dbReference>
<proteinExistence type="inferred from homology"/>
<dbReference type="RefSeq" id="WP_101301103.1">
    <property type="nucleotide sequence ID" value="NZ_CP025197.1"/>
</dbReference>
<reference evidence="7 9" key="1">
    <citation type="submission" date="2017-12" db="EMBL/GenBank/DDBJ databases">
        <title>Complete genome sequence of Herbivorax saccincola GGR1, a novel Cellulosome-producing hydrolytic bacterium in a thermophilic biogas plant, established by Illumina and Nanopore MinION sequencing.</title>
        <authorList>
            <person name="Pechtl A."/>
            <person name="Ruckert C."/>
            <person name="Koeck D.E."/>
            <person name="Maus I."/>
            <person name="Winkler A."/>
            <person name="Kalinowski J."/>
            <person name="Puhler A."/>
            <person name="Schwarz W.W."/>
            <person name="Zverlov V.V."/>
            <person name="Schluter A."/>
            <person name="Liebl W."/>
        </authorList>
    </citation>
    <scope>NUCLEOTIDE SEQUENCE [LARGE SCALE GENOMIC DNA]</scope>
    <source>
        <strain evidence="7">GGR1</strain>
        <strain evidence="9">SR1</strain>
    </source>
</reference>
<reference evidence="8 10" key="2">
    <citation type="journal article" date="2018" name="Syst. Appl. Microbiol.">
        <title>Characterization and high-quality draft genome sequence of Herbivorax saccincola A7, an anaerobic, alkaliphilic, thermophilic, cellulolytic, and xylanolytic bacterium.</title>
        <authorList>
            <person name="Aikawa S."/>
            <person name="Baramee S."/>
            <person name="Sermsathanaswadi J."/>
            <person name="Thianheng P."/>
            <person name="Tachaapaikoon C."/>
            <person name="Shikata A."/>
            <person name="Waeonukul R."/>
            <person name="Pason P."/>
            <person name="Ratanakhanokchai K."/>
            <person name="Kosugi A."/>
        </authorList>
    </citation>
    <scope>NUCLEOTIDE SEQUENCE [LARGE SCALE GENOMIC DNA]</scope>
    <source>
        <strain evidence="8 10">A7</strain>
    </source>
</reference>
<evidence type="ECO:0000256" key="4">
    <source>
        <dbReference type="ARBA" id="ARBA00023306"/>
    </source>
</evidence>
<evidence type="ECO:0000256" key="1">
    <source>
        <dbReference type="ARBA" id="ARBA00022490"/>
    </source>
</evidence>
<evidence type="ECO:0000256" key="6">
    <source>
        <dbReference type="SAM" id="MobiDB-lite"/>
    </source>
</evidence>
<feature type="compositionally biased region" description="Basic and acidic residues" evidence="6">
    <location>
        <begin position="204"/>
        <end position="218"/>
    </location>
</feature>
<feature type="region of interest" description="Disordered" evidence="6">
    <location>
        <begin position="179"/>
        <end position="218"/>
    </location>
</feature>
<dbReference type="InterPro" id="IPR036390">
    <property type="entry name" value="WH_DNA-bd_sf"/>
</dbReference>
<comment type="similarity">
    <text evidence="5">Belongs to the ScpB family.</text>
</comment>
<dbReference type="GO" id="GO:0051304">
    <property type="term" value="P:chromosome separation"/>
    <property type="evidence" value="ECO:0007669"/>
    <property type="project" value="InterPro"/>
</dbReference>
<keyword evidence="3 5" id="KW-0159">Chromosome partition</keyword>
<dbReference type="PIRSF" id="PIRSF019345">
    <property type="entry name" value="ScpB"/>
    <property type="match status" value="1"/>
</dbReference>
<evidence type="ECO:0000313" key="8">
    <source>
        <dbReference type="EMBL" id="PQQ67492.1"/>
    </source>
</evidence>
<dbReference type="PANTHER" id="PTHR34298">
    <property type="entry name" value="SEGREGATION AND CONDENSATION PROTEIN B"/>
    <property type="match status" value="1"/>
</dbReference>
<dbReference type="HAMAP" id="MF_01804">
    <property type="entry name" value="ScpB"/>
    <property type="match status" value="1"/>
</dbReference>